<comment type="caution">
    <text evidence="3">The sequence shown here is derived from an EMBL/GenBank/DDBJ whole genome shotgun (WGS) entry which is preliminary data.</text>
</comment>
<protein>
    <recommendedName>
        <fullName evidence="2">Cytochrome c7-like domain-containing protein</fullName>
    </recommendedName>
</protein>
<feature type="domain" description="Cytochrome c7-like" evidence="2">
    <location>
        <begin position="39"/>
        <end position="124"/>
    </location>
</feature>
<dbReference type="Proteomes" id="UP000050514">
    <property type="component" value="Unassembled WGS sequence"/>
</dbReference>
<dbReference type="InterPro" id="IPR029467">
    <property type="entry name" value="Cyt_c7-like"/>
</dbReference>
<name>A0A0P6Y0N5_9CHLR</name>
<dbReference type="EMBL" id="LGHJ01000016">
    <property type="protein sequence ID" value="KPL75047.1"/>
    <property type="molecule type" value="Genomic_DNA"/>
</dbReference>
<evidence type="ECO:0000256" key="1">
    <source>
        <dbReference type="ARBA" id="ARBA00022729"/>
    </source>
</evidence>
<evidence type="ECO:0000313" key="4">
    <source>
        <dbReference type="Proteomes" id="UP000050514"/>
    </source>
</evidence>
<dbReference type="SUPFAM" id="SSF48695">
    <property type="entry name" value="Multiheme cytochromes"/>
    <property type="match status" value="1"/>
</dbReference>
<gene>
    <name evidence="3" type="ORF">AC812_10945</name>
</gene>
<accession>A0A0P6Y0N5</accession>
<dbReference type="PANTHER" id="PTHR35038:SF10">
    <property type="entry name" value="HIGH-MOLECULAR-WEIGHT CYTOCHROME C"/>
    <property type="match status" value="1"/>
</dbReference>
<keyword evidence="4" id="KW-1185">Reference proteome</keyword>
<proteinExistence type="predicted"/>
<dbReference type="Gene3D" id="1.10.1130.10">
    <property type="entry name" value="Flavocytochrome C3, Chain A"/>
    <property type="match status" value="1"/>
</dbReference>
<evidence type="ECO:0000259" key="2">
    <source>
        <dbReference type="Pfam" id="PF14522"/>
    </source>
</evidence>
<dbReference type="InterPro" id="IPR036280">
    <property type="entry name" value="Multihaem_cyt_sf"/>
</dbReference>
<dbReference type="InterPro" id="IPR051829">
    <property type="entry name" value="Multiheme_Cytochr_ET"/>
</dbReference>
<evidence type="ECO:0000313" key="3">
    <source>
        <dbReference type="EMBL" id="KPL75047.1"/>
    </source>
</evidence>
<dbReference type="PANTHER" id="PTHR35038">
    <property type="entry name" value="DISSIMILATORY SULFITE REDUCTASE SIRA"/>
    <property type="match status" value="1"/>
</dbReference>
<keyword evidence="1" id="KW-0732">Signal</keyword>
<organism evidence="3 4">
    <name type="scientific">Bellilinea caldifistulae</name>
    <dbReference type="NCBI Taxonomy" id="360411"/>
    <lineage>
        <taxon>Bacteria</taxon>
        <taxon>Bacillati</taxon>
        <taxon>Chloroflexota</taxon>
        <taxon>Anaerolineae</taxon>
        <taxon>Anaerolineales</taxon>
        <taxon>Anaerolineaceae</taxon>
        <taxon>Bellilinea</taxon>
    </lineage>
</organism>
<sequence>MIQLLYDSIENLNEKLATPVDLSMANRVDAGHFDGSAEAFRHWDAEGKVPNACVKCHTADGLPQFIAEGVNISMMPSNGLRCETCHNDLSTFSLYQVETVTFPSGAKLGFENSPNDNLCLNCHQGRESTVSVNRAIAGLEPDTPSDKLTFRNVHYFAAGATLFGSEAQGVYQYAGKEYAGKFEHIPNYQACSDCHDAHKLTVEEGACRACHQVEDVTQIRLEDPKVDYDGDGDVNEGIKGEIDTLAEILYQAIRTYAKDVAGSPIAYSPTAYPYFFVDTNEDGVASPDEAIFPNRYVSWTPRLLQAAYNYQYVQKDPGGYVHNGKYILQVLYDSIVDLSSKVQVNTANLKRP</sequence>
<dbReference type="Pfam" id="PF14522">
    <property type="entry name" value="Cytochrome_C7"/>
    <property type="match status" value="1"/>
</dbReference>
<reference evidence="3 4" key="1">
    <citation type="submission" date="2015-07" db="EMBL/GenBank/DDBJ databases">
        <title>Draft genome of Bellilinea caldifistulae DSM 17877.</title>
        <authorList>
            <person name="Hemp J."/>
            <person name="Ward L.M."/>
            <person name="Pace L.A."/>
            <person name="Fischer W.W."/>
        </authorList>
    </citation>
    <scope>NUCLEOTIDE SEQUENCE [LARGE SCALE GENOMIC DNA]</scope>
    <source>
        <strain evidence="3 4">GOMI-1</strain>
    </source>
</reference>
<dbReference type="AlphaFoldDB" id="A0A0P6Y0N5"/>
<dbReference type="STRING" id="360411.AC812_10945"/>